<protein>
    <submittedName>
        <fullName evidence="1">Uncharacterized protein</fullName>
    </submittedName>
</protein>
<dbReference type="AlphaFoldDB" id="A0A9E1GL56"/>
<dbReference type="EMBL" id="JAGZYH010000033">
    <property type="protein sequence ID" value="MBS6622354.1"/>
    <property type="molecule type" value="Genomic_DNA"/>
</dbReference>
<dbReference type="Proteomes" id="UP000811365">
    <property type="component" value="Unassembled WGS sequence"/>
</dbReference>
<gene>
    <name evidence="1" type="ORF">KH315_09380</name>
</gene>
<evidence type="ECO:0000313" key="1">
    <source>
        <dbReference type="EMBL" id="MBS6622354.1"/>
    </source>
</evidence>
<reference evidence="1" key="1">
    <citation type="submission" date="2021-02" db="EMBL/GenBank/DDBJ databases">
        <title>Infant gut strain persistence is associated with maternal origin, phylogeny, and functional potential including surface adhesion and iron acquisition.</title>
        <authorList>
            <person name="Lou Y.C."/>
        </authorList>
    </citation>
    <scope>NUCLEOTIDE SEQUENCE</scope>
    <source>
        <strain evidence="1">L2_039_000G1_dasL2_039_000G1_maxbin2.maxbin.077</strain>
    </source>
</reference>
<accession>A0A9E1GL56</accession>
<evidence type="ECO:0000313" key="2">
    <source>
        <dbReference type="Proteomes" id="UP000811365"/>
    </source>
</evidence>
<organism evidence="1 2">
    <name type="scientific">Faecalibacterium prausnitzii</name>
    <dbReference type="NCBI Taxonomy" id="853"/>
    <lineage>
        <taxon>Bacteria</taxon>
        <taxon>Bacillati</taxon>
        <taxon>Bacillota</taxon>
        <taxon>Clostridia</taxon>
        <taxon>Eubacteriales</taxon>
        <taxon>Oscillospiraceae</taxon>
        <taxon>Faecalibacterium</taxon>
    </lineage>
</organism>
<comment type="caution">
    <text evidence="1">The sequence shown here is derived from an EMBL/GenBank/DDBJ whole genome shotgun (WGS) entry which is preliminary data.</text>
</comment>
<sequence>MMTTPDKLRADAAKLDVFLEMFESTYFYFLDMAEGEAEKRDRGALAFYEIKDRVHALMGEMEEFAGHMEVCNAIFAVNFANREAEKGGAV</sequence>
<name>A0A9E1GL56_9FIRM</name>
<proteinExistence type="predicted"/>